<keyword evidence="1" id="KW-1133">Transmembrane helix</keyword>
<accession>A0A8S1TU66</accession>
<keyword evidence="1" id="KW-0812">Transmembrane</keyword>
<dbReference type="EMBL" id="CAJJDP010000030">
    <property type="protein sequence ID" value="CAD8155102.1"/>
    <property type="molecule type" value="Genomic_DNA"/>
</dbReference>
<comment type="caution">
    <text evidence="2">The sequence shown here is derived from an EMBL/GenBank/DDBJ whole genome shotgun (WGS) entry which is preliminary data.</text>
</comment>
<sequence length="42" mass="4766">MLICTLNIETNSDSLIQEKVSNYIISIIIMLCGSFPTFQQDK</sequence>
<name>A0A8S1TU66_PAROT</name>
<keyword evidence="3" id="KW-1185">Reference proteome</keyword>
<organism evidence="2 3">
    <name type="scientific">Paramecium octaurelia</name>
    <dbReference type="NCBI Taxonomy" id="43137"/>
    <lineage>
        <taxon>Eukaryota</taxon>
        <taxon>Sar</taxon>
        <taxon>Alveolata</taxon>
        <taxon>Ciliophora</taxon>
        <taxon>Intramacronucleata</taxon>
        <taxon>Oligohymenophorea</taxon>
        <taxon>Peniculida</taxon>
        <taxon>Parameciidae</taxon>
        <taxon>Paramecium</taxon>
    </lineage>
</organism>
<keyword evidence="1" id="KW-0472">Membrane</keyword>
<reference evidence="2" key="1">
    <citation type="submission" date="2021-01" db="EMBL/GenBank/DDBJ databases">
        <authorList>
            <consortium name="Genoscope - CEA"/>
            <person name="William W."/>
        </authorList>
    </citation>
    <scope>NUCLEOTIDE SEQUENCE</scope>
</reference>
<evidence type="ECO:0000313" key="3">
    <source>
        <dbReference type="Proteomes" id="UP000683925"/>
    </source>
</evidence>
<evidence type="ECO:0000313" key="2">
    <source>
        <dbReference type="EMBL" id="CAD8155102.1"/>
    </source>
</evidence>
<proteinExistence type="predicted"/>
<feature type="transmembrane region" description="Helical" evidence="1">
    <location>
        <begin position="20"/>
        <end position="38"/>
    </location>
</feature>
<protein>
    <submittedName>
        <fullName evidence="2">Uncharacterized protein</fullName>
    </submittedName>
</protein>
<dbReference type="Proteomes" id="UP000683925">
    <property type="component" value="Unassembled WGS sequence"/>
</dbReference>
<gene>
    <name evidence="2" type="ORF">POCTA_138.1.T0300111</name>
</gene>
<dbReference type="AlphaFoldDB" id="A0A8S1TU66"/>
<evidence type="ECO:0000256" key="1">
    <source>
        <dbReference type="SAM" id="Phobius"/>
    </source>
</evidence>